<keyword evidence="2" id="KW-1185">Reference proteome</keyword>
<dbReference type="Proteomes" id="UP001457282">
    <property type="component" value="Unassembled WGS sequence"/>
</dbReference>
<dbReference type="EMBL" id="JBEDUW010000005">
    <property type="protein sequence ID" value="KAK9930431.1"/>
    <property type="molecule type" value="Genomic_DNA"/>
</dbReference>
<gene>
    <name evidence="1" type="ORF">M0R45_027468</name>
</gene>
<evidence type="ECO:0000313" key="2">
    <source>
        <dbReference type="Proteomes" id="UP001457282"/>
    </source>
</evidence>
<accession>A0AAW1X361</accession>
<evidence type="ECO:0000313" key="1">
    <source>
        <dbReference type="EMBL" id="KAK9930431.1"/>
    </source>
</evidence>
<organism evidence="1 2">
    <name type="scientific">Rubus argutus</name>
    <name type="common">Southern blackberry</name>
    <dbReference type="NCBI Taxonomy" id="59490"/>
    <lineage>
        <taxon>Eukaryota</taxon>
        <taxon>Viridiplantae</taxon>
        <taxon>Streptophyta</taxon>
        <taxon>Embryophyta</taxon>
        <taxon>Tracheophyta</taxon>
        <taxon>Spermatophyta</taxon>
        <taxon>Magnoliopsida</taxon>
        <taxon>eudicotyledons</taxon>
        <taxon>Gunneridae</taxon>
        <taxon>Pentapetalae</taxon>
        <taxon>rosids</taxon>
        <taxon>fabids</taxon>
        <taxon>Rosales</taxon>
        <taxon>Rosaceae</taxon>
        <taxon>Rosoideae</taxon>
        <taxon>Rosoideae incertae sedis</taxon>
        <taxon>Rubus</taxon>
    </lineage>
</organism>
<dbReference type="AlphaFoldDB" id="A0AAW1X361"/>
<name>A0AAW1X361_RUBAR</name>
<proteinExistence type="predicted"/>
<comment type="caution">
    <text evidence="1">The sequence shown here is derived from an EMBL/GenBank/DDBJ whole genome shotgun (WGS) entry which is preliminary data.</text>
</comment>
<reference evidence="1 2" key="1">
    <citation type="journal article" date="2023" name="G3 (Bethesda)">
        <title>A chromosome-length genome assembly and annotation of blackberry (Rubus argutus, cv. 'Hillquist').</title>
        <authorList>
            <person name="Bruna T."/>
            <person name="Aryal R."/>
            <person name="Dudchenko O."/>
            <person name="Sargent D.J."/>
            <person name="Mead D."/>
            <person name="Buti M."/>
            <person name="Cavallini A."/>
            <person name="Hytonen T."/>
            <person name="Andres J."/>
            <person name="Pham M."/>
            <person name="Weisz D."/>
            <person name="Mascagni F."/>
            <person name="Usai G."/>
            <person name="Natali L."/>
            <person name="Bassil N."/>
            <person name="Fernandez G.E."/>
            <person name="Lomsadze A."/>
            <person name="Armour M."/>
            <person name="Olukolu B."/>
            <person name="Poorten T."/>
            <person name="Britton C."/>
            <person name="Davik J."/>
            <person name="Ashrafi H."/>
            <person name="Aiden E.L."/>
            <person name="Borodovsky M."/>
            <person name="Worthington M."/>
        </authorList>
    </citation>
    <scope>NUCLEOTIDE SEQUENCE [LARGE SCALE GENOMIC DNA]</scope>
    <source>
        <strain evidence="1">PI 553951</strain>
    </source>
</reference>
<sequence>MRMNKGASHGGKVNQLSASRIGGFEERRGGDHGAGCDAHCCLEFWGHGPVDLGGDSRQRSRDVVVEVAAAWAVVRRGLGGRIDEVKPWVDLICLVVQVGLVELRLIKDGHSEGGFCGGEVRFMARSLYLKKRNVKQGSLIDALLMKLSKDRYDLQTD</sequence>
<protein>
    <submittedName>
        <fullName evidence="1">Uncharacterized protein</fullName>
    </submittedName>
</protein>